<dbReference type="InterPro" id="IPR001444">
    <property type="entry name" value="Flag_bb_rod_N"/>
</dbReference>
<evidence type="ECO:0000256" key="5">
    <source>
        <dbReference type="SAM" id="MobiDB-lite"/>
    </source>
</evidence>
<accession>A0ABT0INL1</accession>
<dbReference type="InterPro" id="IPR020013">
    <property type="entry name" value="Flagellar_FlgE/F/G"/>
</dbReference>
<dbReference type="Pfam" id="PF00460">
    <property type="entry name" value="Flg_bb_rod"/>
    <property type="match status" value="1"/>
</dbReference>
<dbReference type="InterPro" id="IPR053967">
    <property type="entry name" value="LlgE_F_G-like_D1"/>
</dbReference>
<comment type="similarity">
    <text evidence="2 4">Belongs to the flagella basal body rod proteins family.</text>
</comment>
<dbReference type="NCBIfam" id="TIGR03506">
    <property type="entry name" value="FlgEFG_subfam"/>
    <property type="match status" value="1"/>
</dbReference>
<feature type="domain" description="Flagellar hook protein FlgE/F/G-like D1" evidence="7">
    <location>
        <begin position="85"/>
        <end position="168"/>
    </location>
</feature>
<evidence type="ECO:0000259" key="7">
    <source>
        <dbReference type="Pfam" id="PF22692"/>
    </source>
</evidence>
<feature type="domain" description="Flagellar basal body rod protein N-terminal" evidence="6">
    <location>
        <begin position="7"/>
        <end position="37"/>
    </location>
</feature>
<dbReference type="SUPFAM" id="SSF117143">
    <property type="entry name" value="Flagellar hook protein flgE"/>
    <property type="match status" value="1"/>
</dbReference>
<dbReference type="Proteomes" id="UP001202827">
    <property type="component" value="Unassembled WGS sequence"/>
</dbReference>
<evidence type="ECO:0000313" key="8">
    <source>
        <dbReference type="EMBL" id="MCK8779463.1"/>
    </source>
</evidence>
<protein>
    <recommendedName>
        <fullName evidence="4">Flagellar hook protein FlgE</fullName>
    </recommendedName>
</protein>
<keyword evidence="8" id="KW-0966">Cell projection</keyword>
<dbReference type="Gene3D" id="2.60.98.20">
    <property type="entry name" value="Flagellar hook protein FlgE"/>
    <property type="match status" value="1"/>
</dbReference>
<evidence type="ECO:0000259" key="6">
    <source>
        <dbReference type="Pfam" id="PF00460"/>
    </source>
</evidence>
<feature type="compositionally biased region" description="Polar residues" evidence="5">
    <location>
        <begin position="475"/>
        <end position="491"/>
    </location>
</feature>
<gene>
    <name evidence="8" type="ORF">M0654_05625</name>
</gene>
<evidence type="ECO:0000313" key="9">
    <source>
        <dbReference type="Proteomes" id="UP001202827"/>
    </source>
</evidence>
<sequence length="491" mass="51056">MSLFGAMNSSVSGMKAQSNRLGTTSDNIVNASTAGYKRADTAFSTLVMPHQPPGGYSSGGVETTIRRSISEAGSVSYTNSPTDIAIVGNGFFVVEDADGTQYLTRAGNFQKDAQGHLLNSGGYRLAGYDYRDGEGPGGDLVTIDLSNAPLIASASTVGTFNVNVPIEADQVSSIMVDTPPSENGPSTRYTKHLRMTSTPDGGVGVTTDIYFTKLPENKWEVTSFVAYGSGATGFPYDLASGDVVMASTVLTFDPITGKVVDGNPKLIPDPADDFYYDFSSLLEEDTAKAGAIKLSGNFISDTRQIDRAAGEVPPSANVATSVFTRKDTYSGYAGLPSDVAIDMYSTKVGENTWEVAFFNQADSTAGGFPYGEPGSAPLAKATLTFDPATGSLADATGVLDVEIPGIGSWSVELSDIVSKPASFSTADGMSISLDLARSSETIRPHLAGSVASQNQVGASTRASPRSPPMTPPAVLSSSTSIIPRGQTTSGK</sequence>
<dbReference type="EMBL" id="JALPRY010000007">
    <property type="protein sequence ID" value="MCK8779463.1"/>
    <property type="molecule type" value="Genomic_DNA"/>
</dbReference>
<feature type="region of interest" description="Disordered" evidence="5">
    <location>
        <begin position="446"/>
        <end position="491"/>
    </location>
</feature>
<dbReference type="InterPro" id="IPR037058">
    <property type="entry name" value="Falgellar_hook_FlgE_sf"/>
</dbReference>
<evidence type="ECO:0000256" key="1">
    <source>
        <dbReference type="ARBA" id="ARBA00004117"/>
    </source>
</evidence>
<comment type="caution">
    <text evidence="8">The sequence shown here is derived from an EMBL/GenBank/DDBJ whole genome shotgun (WGS) entry which is preliminary data.</text>
</comment>
<organism evidence="8 9">
    <name type="scientific">Neorhizobium turbinariae</name>
    <dbReference type="NCBI Taxonomy" id="2937795"/>
    <lineage>
        <taxon>Bacteria</taxon>
        <taxon>Pseudomonadati</taxon>
        <taxon>Pseudomonadota</taxon>
        <taxon>Alphaproteobacteria</taxon>
        <taxon>Hyphomicrobiales</taxon>
        <taxon>Rhizobiaceae</taxon>
        <taxon>Rhizobium/Agrobacterium group</taxon>
        <taxon>Neorhizobium</taxon>
    </lineage>
</organism>
<comment type="function">
    <text evidence="4">A flexible structure which links the flagellar filament to the drive apparatus in the basal body.</text>
</comment>
<evidence type="ECO:0000256" key="2">
    <source>
        <dbReference type="ARBA" id="ARBA00009677"/>
    </source>
</evidence>
<comment type="subcellular location">
    <subcellularLocation>
        <location evidence="1 4">Bacterial flagellum basal body</location>
    </subcellularLocation>
</comment>
<reference evidence="8 9" key="1">
    <citation type="submission" date="2022-04" db="EMBL/GenBank/DDBJ databases">
        <title>Rhizobium coralii sp. nov., isolated from coral Turbinaria peltata.</title>
        <authorList>
            <person name="Sun H."/>
        </authorList>
    </citation>
    <scope>NUCLEOTIDE SEQUENCE [LARGE SCALE GENOMIC DNA]</scope>
    <source>
        <strain evidence="8 9">NTR19</strain>
    </source>
</reference>
<dbReference type="Pfam" id="PF22692">
    <property type="entry name" value="LlgE_F_G_D1"/>
    <property type="match status" value="1"/>
</dbReference>
<dbReference type="PANTHER" id="PTHR30435:SF1">
    <property type="entry name" value="FLAGELLAR HOOK PROTEIN FLGE"/>
    <property type="match status" value="1"/>
</dbReference>
<evidence type="ECO:0000256" key="3">
    <source>
        <dbReference type="ARBA" id="ARBA00023143"/>
    </source>
</evidence>
<dbReference type="InterPro" id="IPR037925">
    <property type="entry name" value="FlgE/F/G-like"/>
</dbReference>
<keyword evidence="8" id="KW-0282">Flagellum</keyword>
<feature type="compositionally biased region" description="Polar residues" evidence="5">
    <location>
        <begin position="450"/>
        <end position="463"/>
    </location>
</feature>
<keyword evidence="8" id="KW-0969">Cilium</keyword>
<dbReference type="PANTHER" id="PTHR30435">
    <property type="entry name" value="FLAGELLAR PROTEIN"/>
    <property type="match status" value="1"/>
</dbReference>
<name>A0ABT0INL1_9HYPH</name>
<keyword evidence="9" id="KW-1185">Reference proteome</keyword>
<keyword evidence="3 4" id="KW-0975">Bacterial flagellum</keyword>
<evidence type="ECO:0000256" key="4">
    <source>
        <dbReference type="RuleBase" id="RU362116"/>
    </source>
</evidence>
<proteinExistence type="inferred from homology"/>